<feature type="region of interest" description="Disordered" evidence="2">
    <location>
        <begin position="106"/>
        <end position="154"/>
    </location>
</feature>
<evidence type="ECO:0000256" key="1">
    <source>
        <dbReference type="ARBA" id="ARBA00007879"/>
    </source>
</evidence>
<dbReference type="PANTHER" id="PTHR21052">
    <property type="entry name" value="SPERMATOGENESIS ASSOCIATED 11-RELATED"/>
    <property type="match status" value="1"/>
</dbReference>
<dbReference type="GO" id="GO:0030488">
    <property type="term" value="P:tRNA methylation"/>
    <property type="evidence" value="ECO:0000318"/>
    <property type="project" value="GO_Central"/>
</dbReference>
<feature type="domain" description="Alpha-ketoglutarate-dependent dioxygenase AlkB-like" evidence="3">
    <location>
        <begin position="166"/>
        <end position="432"/>
    </location>
</feature>
<dbReference type="SUPFAM" id="SSF51197">
    <property type="entry name" value="Clavaminate synthase-like"/>
    <property type="match status" value="1"/>
</dbReference>
<evidence type="ECO:0000259" key="3">
    <source>
        <dbReference type="Pfam" id="PF13532"/>
    </source>
</evidence>
<evidence type="ECO:0000256" key="2">
    <source>
        <dbReference type="SAM" id="MobiDB-lite"/>
    </source>
</evidence>
<dbReference type="Gramene" id="PNW71144">
    <property type="protein sequence ID" value="PNW71144"/>
    <property type="gene ID" value="CHLRE_16g695851v5"/>
</dbReference>
<dbReference type="InterPro" id="IPR037151">
    <property type="entry name" value="AlkB-like_sf"/>
</dbReference>
<dbReference type="RefSeq" id="XP_042915260.1">
    <property type="nucleotide sequence ID" value="XM_043071817.1"/>
</dbReference>
<dbReference type="GO" id="GO:0000049">
    <property type="term" value="F:tRNA binding"/>
    <property type="evidence" value="ECO:0000318"/>
    <property type="project" value="GO_Central"/>
</dbReference>
<protein>
    <recommendedName>
        <fullName evidence="3">Alpha-ketoglutarate-dependent dioxygenase AlkB-like domain-containing protein</fullName>
    </recommendedName>
</protein>
<evidence type="ECO:0000313" key="5">
    <source>
        <dbReference type="Proteomes" id="UP000006906"/>
    </source>
</evidence>
<gene>
    <name evidence="4" type="ORF">CHLRE_16g695851v5</name>
</gene>
<comment type="similarity">
    <text evidence="1">Belongs to the alkB family.</text>
</comment>
<keyword evidence="5" id="KW-1185">Reference proteome</keyword>
<dbReference type="PANTHER" id="PTHR21052:SF0">
    <property type="entry name" value="ALPHA-KETOGLUTARATE-DEPENDENT DIOXYGENASE ALKB HOMOLOG 7, MITOCHONDRIAL"/>
    <property type="match status" value="1"/>
</dbReference>
<organism evidence="4 5">
    <name type="scientific">Chlamydomonas reinhardtii</name>
    <name type="common">Chlamydomonas smithii</name>
    <dbReference type="NCBI Taxonomy" id="3055"/>
    <lineage>
        <taxon>Eukaryota</taxon>
        <taxon>Viridiplantae</taxon>
        <taxon>Chlorophyta</taxon>
        <taxon>core chlorophytes</taxon>
        <taxon>Chlorophyceae</taxon>
        <taxon>CS clade</taxon>
        <taxon>Chlamydomonadales</taxon>
        <taxon>Chlamydomonadaceae</taxon>
        <taxon>Chlamydomonas</taxon>
    </lineage>
</organism>
<sequence length="455" mass="45785">MEGGPAASSSALIRDLKSSHTQLLGADSGVIRPLPGLVVVRGALNAQQQLSLAGAILDSGCLVGETSAPQPPTQPQQQGGAGLGAGAEAWVAGGEGARCTGCGVGGSGQVDSQPAQAGSCPAGAGGSSDSGASGGRGVGGGGAGGGGIRRGAPNQAMFFGPLPQWGQQLQQLLPLEQLLPPHLAARAPSFDQAIVNLYRPGEGIMDHVDLARFQDGVVGVSVGGPIVMDFRRLPGRREGAAGGQAEGEVADAEVGYNREAVGRLLQGEGDGEGEGGGACPDDEGDMPGVLPESCPGDGVWWLEDEEATVAAAAEVAARAGAVGPAAGGPYSSGPASDVRKRRRRRHLRVLLQGGDLIGMSGAARYGWTHGIAQGVARERVLLPRGTQAAAVAEEEFVESASPGEEEELGQGQAPVGVLQCVPRGVRLSVTLRRLVPHIVLCEEAGEEGPLGEQVV</sequence>
<dbReference type="Proteomes" id="UP000006906">
    <property type="component" value="Chromosome 16"/>
</dbReference>
<dbReference type="Gene3D" id="2.60.120.590">
    <property type="entry name" value="Alpha-ketoglutarate-dependent dioxygenase AlkB-like"/>
    <property type="match status" value="2"/>
</dbReference>
<reference evidence="4 5" key="1">
    <citation type="journal article" date="2007" name="Science">
        <title>The Chlamydomonas genome reveals the evolution of key animal and plant functions.</title>
        <authorList>
            <person name="Merchant S.S."/>
            <person name="Prochnik S.E."/>
            <person name="Vallon O."/>
            <person name="Harris E.H."/>
            <person name="Karpowicz S.J."/>
            <person name="Witman G.B."/>
            <person name="Terry A."/>
            <person name="Salamov A."/>
            <person name="Fritz-Laylin L.K."/>
            <person name="Marechal-Drouard L."/>
            <person name="Marshall W.F."/>
            <person name="Qu L.H."/>
            <person name="Nelson D.R."/>
            <person name="Sanderfoot A.A."/>
            <person name="Spalding M.H."/>
            <person name="Kapitonov V.V."/>
            <person name="Ren Q."/>
            <person name="Ferris P."/>
            <person name="Lindquist E."/>
            <person name="Shapiro H."/>
            <person name="Lucas S.M."/>
            <person name="Grimwood J."/>
            <person name="Schmutz J."/>
            <person name="Cardol P."/>
            <person name="Cerutti H."/>
            <person name="Chanfreau G."/>
            <person name="Chen C.L."/>
            <person name="Cognat V."/>
            <person name="Croft M.T."/>
            <person name="Dent R."/>
            <person name="Dutcher S."/>
            <person name="Fernandez E."/>
            <person name="Fukuzawa H."/>
            <person name="Gonzalez-Ballester D."/>
            <person name="Gonzalez-Halphen D."/>
            <person name="Hallmann A."/>
            <person name="Hanikenne M."/>
            <person name="Hippler M."/>
            <person name="Inwood W."/>
            <person name="Jabbari K."/>
            <person name="Kalanon M."/>
            <person name="Kuras R."/>
            <person name="Lefebvre P.A."/>
            <person name="Lemaire S.D."/>
            <person name="Lobanov A.V."/>
            <person name="Lohr M."/>
            <person name="Manuell A."/>
            <person name="Meier I."/>
            <person name="Mets L."/>
            <person name="Mittag M."/>
            <person name="Mittelmeier T."/>
            <person name="Moroney J.V."/>
            <person name="Moseley J."/>
            <person name="Napoli C."/>
            <person name="Nedelcu A.M."/>
            <person name="Niyogi K."/>
            <person name="Novoselov S.V."/>
            <person name="Paulsen I.T."/>
            <person name="Pazour G."/>
            <person name="Purton S."/>
            <person name="Ral J.P."/>
            <person name="Riano-Pachon D.M."/>
            <person name="Riekhof W."/>
            <person name="Rymarquis L."/>
            <person name="Schroda M."/>
            <person name="Stern D."/>
            <person name="Umen J."/>
            <person name="Willows R."/>
            <person name="Wilson N."/>
            <person name="Zimmer S.L."/>
            <person name="Allmer J."/>
            <person name="Balk J."/>
            <person name="Bisova K."/>
            <person name="Chen C.J."/>
            <person name="Elias M."/>
            <person name="Gendler K."/>
            <person name="Hauser C."/>
            <person name="Lamb M.R."/>
            <person name="Ledford H."/>
            <person name="Long J.C."/>
            <person name="Minagawa J."/>
            <person name="Page M.D."/>
            <person name="Pan J."/>
            <person name="Pootakham W."/>
            <person name="Roje S."/>
            <person name="Rose A."/>
            <person name="Stahlberg E."/>
            <person name="Terauchi A.M."/>
            <person name="Yang P."/>
            <person name="Ball S."/>
            <person name="Bowler C."/>
            <person name="Dieckmann C.L."/>
            <person name="Gladyshev V.N."/>
            <person name="Green P."/>
            <person name="Jorgensen R."/>
            <person name="Mayfield S."/>
            <person name="Mueller-Roeber B."/>
            <person name="Rajamani S."/>
            <person name="Sayre R.T."/>
            <person name="Brokstein P."/>
            <person name="Dubchak I."/>
            <person name="Goodstein D."/>
            <person name="Hornick L."/>
            <person name="Huang Y.W."/>
            <person name="Jhaveri J."/>
            <person name="Luo Y."/>
            <person name="Martinez D."/>
            <person name="Ngau W.C."/>
            <person name="Otillar B."/>
            <person name="Poliakov A."/>
            <person name="Porter A."/>
            <person name="Szajkowski L."/>
            <person name="Werner G."/>
            <person name="Zhou K."/>
            <person name="Grigoriev I.V."/>
            <person name="Rokhsar D.S."/>
            <person name="Grossman A.R."/>
        </authorList>
    </citation>
    <scope>NUCLEOTIDE SEQUENCE [LARGE SCALE GENOMIC DNA]</scope>
    <source>
        <strain evidence="5">CC-503</strain>
    </source>
</reference>
<feature type="compositionally biased region" description="Gly residues" evidence="2">
    <location>
        <begin position="123"/>
        <end position="149"/>
    </location>
</feature>
<dbReference type="OrthoDB" id="412814at2759"/>
<dbReference type="InParanoid" id="A0A2K3CS77"/>
<dbReference type="KEGG" id="cre:CHLRE_16g695851v5"/>
<name>A0A2K3CS77_CHLRE</name>
<dbReference type="ExpressionAtlas" id="A0A2K3CS77">
    <property type="expression patterns" value="baseline and differential"/>
</dbReference>
<dbReference type="GO" id="GO:0005634">
    <property type="term" value="C:nucleus"/>
    <property type="evidence" value="ECO:0000318"/>
    <property type="project" value="GO_Central"/>
</dbReference>
<dbReference type="Pfam" id="PF13532">
    <property type="entry name" value="2OG-FeII_Oxy_2"/>
    <property type="match status" value="1"/>
</dbReference>
<dbReference type="InterPro" id="IPR032870">
    <property type="entry name" value="ALKBH7-like"/>
</dbReference>
<dbReference type="GO" id="GO:0106335">
    <property type="term" value="F:tRNA (5-carboxymethyluridine(34)-5-O)-methyltransferase activity"/>
    <property type="evidence" value="ECO:0000318"/>
    <property type="project" value="GO_Central"/>
</dbReference>
<evidence type="ECO:0000313" key="4">
    <source>
        <dbReference type="EMBL" id="PNW71144.1"/>
    </source>
</evidence>
<dbReference type="AlphaFoldDB" id="A0A2K3CS77"/>
<dbReference type="InterPro" id="IPR027450">
    <property type="entry name" value="AlkB-like"/>
</dbReference>
<feature type="region of interest" description="Disordered" evidence="2">
    <location>
        <begin position="64"/>
        <end position="85"/>
    </location>
</feature>
<dbReference type="GO" id="GO:0002098">
    <property type="term" value="P:tRNA wobble uridine modification"/>
    <property type="evidence" value="ECO:0000318"/>
    <property type="project" value="GO_Central"/>
</dbReference>
<dbReference type="GO" id="GO:0005737">
    <property type="term" value="C:cytoplasm"/>
    <property type="evidence" value="ECO:0000318"/>
    <property type="project" value="GO_Central"/>
</dbReference>
<dbReference type="EMBL" id="CM008977">
    <property type="protein sequence ID" value="PNW71144.1"/>
    <property type="molecule type" value="Genomic_DNA"/>
</dbReference>
<dbReference type="GO" id="GO:0006974">
    <property type="term" value="P:DNA damage response"/>
    <property type="evidence" value="ECO:0007669"/>
    <property type="project" value="InterPro"/>
</dbReference>
<proteinExistence type="inferred from homology"/>
<accession>A0A2K3CS77</accession>
<dbReference type="GeneID" id="5724920"/>